<dbReference type="RefSeq" id="WP_273439916.1">
    <property type="nucleotide sequence ID" value="NZ_PKUN01000022.1"/>
</dbReference>
<sequence length="297" mass="33709">MRILVAFACLTLLFASTPAFTANSDNEQLQALVDQLRELTDKARQQRAADRWLLNDLEDLISRHDWPWRNELLMEDFSDGNYDQNPSWNVVSGQFWVDGRLGLRSRSEAAQEEPAQPAPQEKKQDLGKALLGALLQEALRGKENDQPGEEVVEKRNEPAEIQLPLQIPTVFALQLEISAHNPPRETGQIEFGLYQGSQGDTGYRLILMLGERSTLELVSRINGRTRVIESMEMDNIGDGQTHAIEWRRDPNGRIEVLLDEKELIQVRDHSFRYPFKQLAIRNQAGDFAVGSITLHGN</sequence>
<feature type="signal peptide" evidence="2">
    <location>
        <begin position="1"/>
        <end position="21"/>
    </location>
</feature>
<gene>
    <name evidence="3" type="ORF">C0630_12995</name>
</gene>
<feature type="chain" id="PRO_5014730388" evidence="2">
    <location>
        <begin position="22"/>
        <end position="297"/>
    </location>
</feature>
<keyword evidence="1" id="KW-0175">Coiled coil</keyword>
<evidence type="ECO:0000313" key="3">
    <source>
        <dbReference type="EMBL" id="PLX60977.1"/>
    </source>
</evidence>
<reference evidence="3 4" key="1">
    <citation type="submission" date="2017-11" db="EMBL/GenBank/DDBJ databases">
        <title>Genome-resolved metagenomics identifies genetic mobility, metabolic interactions, and unexpected diversity in perchlorate-reducing communities.</title>
        <authorList>
            <person name="Barnum T.P."/>
            <person name="Figueroa I.A."/>
            <person name="Carlstrom C.I."/>
            <person name="Lucas L.N."/>
            <person name="Engelbrektson A.L."/>
            <person name="Coates J.D."/>
        </authorList>
    </citation>
    <scope>NUCLEOTIDE SEQUENCE [LARGE SCALE GENOMIC DNA]</scope>
    <source>
        <strain evidence="3">BM301</strain>
    </source>
</reference>
<name>A0A2N6CUX4_9GAMM</name>
<dbReference type="Proteomes" id="UP000235015">
    <property type="component" value="Unassembled WGS sequence"/>
</dbReference>
<evidence type="ECO:0000313" key="4">
    <source>
        <dbReference type="Proteomes" id="UP000235015"/>
    </source>
</evidence>
<organism evidence="3 4">
    <name type="scientific">Sedimenticola selenatireducens</name>
    <dbReference type="NCBI Taxonomy" id="191960"/>
    <lineage>
        <taxon>Bacteria</taxon>
        <taxon>Pseudomonadati</taxon>
        <taxon>Pseudomonadota</taxon>
        <taxon>Gammaproteobacteria</taxon>
        <taxon>Chromatiales</taxon>
        <taxon>Sedimenticolaceae</taxon>
        <taxon>Sedimenticola</taxon>
    </lineage>
</organism>
<feature type="coiled-coil region" evidence="1">
    <location>
        <begin position="22"/>
        <end position="49"/>
    </location>
</feature>
<dbReference type="AlphaFoldDB" id="A0A2N6CUX4"/>
<proteinExistence type="predicted"/>
<dbReference type="STRING" id="1111735.GCA_000428045_00065"/>
<evidence type="ECO:0000256" key="2">
    <source>
        <dbReference type="SAM" id="SignalP"/>
    </source>
</evidence>
<evidence type="ECO:0000256" key="1">
    <source>
        <dbReference type="SAM" id="Coils"/>
    </source>
</evidence>
<comment type="caution">
    <text evidence="3">The sequence shown here is derived from an EMBL/GenBank/DDBJ whole genome shotgun (WGS) entry which is preliminary data.</text>
</comment>
<keyword evidence="2" id="KW-0732">Signal</keyword>
<accession>A0A2N6CUX4</accession>
<dbReference type="EMBL" id="PKUN01000022">
    <property type="protein sequence ID" value="PLX60977.1"/>
    <property type="molecule type" value="Genomic_DNA"/>
</dbReference>
<protein>
    <submittedName>
        <fullName evidence="3">Uncharacterized protein</fullName>
    </submittedName>
</protein>